<dbReference type="AlphaFoldDB" id="A0A401QDC8"/>
<dbReference type="Proteomes" id="UP000288216">
    <property type="component" value="Unassembled WGS sequence"/>
</dbReference>
<evidence type="ECO:0000313" key="1">
    <source>
        <dbReference type="EMBL" id="GCB83389.1"/>
    </source>
</evidence>
<comment type="caution">
    <text evidence="1">The sequence shown here is derived from an EMBL/GenBank/DDBJ whole genome shotgun (WGS) entry which is preliminary data.</text>
</comment>
<evidence type="ECO:0000313" key="2">
    <source>
        <dbReference type="Proteomes" id="UP000288216"/>
    </source>
</evidence>
<feature type="non-terminal residue" evidence="1">
    <location>
        <position position="106"/>
    </location>
</feature>
<organism evidence="1 2">
    <name type="scientific">Scyliorhinus torazame</name>
    <name type="common">Cloudy catshark</name>
    <name type="synonym">Catulus torazame</name>
    <dbReference type="NCBI Taxonomy" id="75743"/>
    <lineage>
        <taxon>Eukaryota</taxon>
        <taxon>Metazoa</taxon>
        <taxon>Chordata</taxon>
        <taxon>Craniata</taxon>
        <taxon>Vertebrata</taxon>
        <taxon>Chondrichthyes</taxon>
        <taxon>Elasmobranchii</taxon>
        <taxon>Galeomorphii</taxon>
        <taxon>Galeoidea</taxon>
        <taxon>Carcharhiniformes</taxon>
        <taxon>Scyliorhinidae</taxon>
        <taxon>Scyliorhinus</taxon>
    </lineage>
</organism>
<dbReference type="EMBL" id="BFAA01033525">
    <property type="protein sequence ID" value="GCB83389.1"/>
    <property type="molecule type" value="Genomic_DNA"/>
</dbReference>
<keyword evidence="2" id="KW-1185">Reference proteome</keyword>
<name>A0A401QDC8_SCYTO</name>
<sequence>MCFSCQYNTHSGCSPLQVEELVLVDVDNGTVLTTQHKGLETPHLPTAVVEEFLNSTQQLRANTELASAHLASNTNLAAAREKKRSQRQQMNRQLRQIFLQLIGNLL</sequence>
<accession>A0A401QDC8</accession>
<gene>
    <name evidence="1" type="ORF">scyTo_0023767</name>
</gene>
<protein>
    <submittedName>
        <fullName evidence="1">Uncharacterized protein</fullName>
    </submittedName>
</protein>
<reference evidence="1 2" key="1">
    <citation type="journal article" date="2018" name="Nat. Ecol. Evol.">
        <title>Shark genomes provide insights into elasmobranch evolution and the origin of vertebrates.</title>
        <authorList>
            <person name="Hara Y"/>
            <person name="Yamaguchi K"/>
            <person name="Onimaru K"/>
            <person name="Kadota M"/>
            <person name="Koyanagi M"/>
            <person name="Keeley SD"/>
            <person name="Tatsumi K"/>
            <person name="Tanaka K"/>
            <person name="Motone F"/>
            <person name="Kageyama Y"/>
            <person name="Nozu R"/>
            <person name="Adachi N"/>
            <person name="Nishimura O"/>
            <person name="Nakagawa R"/>
            <person name="Tanegashima C"/>
            <person name="Kiyatake I"/>
            <person name="Matsumoto R"/>
            <person name="Murakumo K"/>
            <person name="Nishida K"/>
            <person name="Terakita A"/>
            <person name="Kuratani S"/>
            <person name="Sato K"/>
            <person name="Hyodo S Kuraku.S."/>
        </authorList>
    </citation>
    <scope>NUCLEOTIDE SEQUENCE [LARGE SCALE GENOMIC DNA]</scope>
</reference>
<proteinExistence type="predicted"/>
<dbReference type="OrthoDB" id="10367405at2759"/>